<feature type="non-terminal residue" evidence="1">
    <location>
        <position position="1"/>
    </location>
</feature>
<name>A8DVG7_NEMVE</name>
<protein>
    <submittedName>
        <fullName evidence="1">Uncharacterized protein</fullName>
    </submittedName>
</protein>
<dbReference type="Proteomes" id="UP000001593">
    <property type="component" value="Unassembled WGS sequence"/>
</dbReference>
<dbReference type="EMBL" id="DS478146">
    <property type="protein sequence ID" value="EDO25792.1"/>
    <property type="molecule type" value="Genomic_DNA"/>
</dbReference>
<sequence length="51" mass="5597">PSVSCLGPIHFIVYASAIFNIINQHLPNAHGYADNTDLPRRQAVGNRGMHI</sequence>
<dbReference type="HOGENOM" id="CLU_3112425_0_0_1"/>
<dbReference type="InParanoid" id="A8DVG7"/>
<accession>A8DVG7</accession>
<gene>
    <name evidence="1" type="ORF">NEMVEDRAFT_v1g156446</name>
</gene>
<dbReference type="AlphaFoldDB" id="A8DVG7"/>
<organism evidence="1 2">
    <name type="scientific">Nematostella vectensis</name>
    <name type="common">Starlet sea anemone</name>
    <dbReference type="NCBI Taxonomy" id="45351"/>
    <lineage>
        <taxon>Eukaryota</taxon>
        <taxon>Metazoa</taxon>
        <taxon>Cnidaria</taxon>
        <taxon>Anthozoa</taxon>
        <taxon>Hexacorallia</taxon>
        <taxon>Actiniaria</taxon>
        <taxon>Edwardsiidae</taxon>
        <taxon>Nematostella</taxon>
    </lineage>
</organism>
<proteinExistence type="predicted"/>
<evidence type="ECO:0000313" key="2">
    <source>
        <dbReference type="Proteomes" id="UP000001593"/>
    </source>
</evidence>
<reference evidence="1 2" key="1">
    <citation type="journal article" date="2007" name="Science">
        <title>Sea anemone genome reveals ancestral eumetazoan gene repertoire and genomic organization.</title>
        <authorList>
            <person name="Putnam N.H."/>
            <person name="Srivastava M."/>
            <person name="Hellsten U."/>
            <person name="Dirks B."/>
            <person name="Chapman J."/>
            <person name="Salamov A."/>
            <person name="Terry A."/>
            <person name="Shapiro H."/>
            <person name="Lindquist E."/>
            <person name="Kapitonov V.V."/>
            <person name="Jurka J."/>
            <person name="Genikhovich G."/>
            <person name="Grigoriev I.V."/>
            <person name="Lucas S.M."/>
            <person name="Steele R.E."/>
            <person name="Finnerty J.R."/>
            <person name="Technau U."/>
            <person name="Martindale M.Q."/>
            <person name="Rokhsar D.S."/>
        </authorList>
    </citation>
    <scope>NUCLEOTIDE SEQUENCE [LARGE SCALE GENOMIC DNA]</scope>
    <source>
        <strain evidence="2">CH2 X CH6</strain>
    </source>
</reference>
<keyword evidence="2" id="KW-1185">Reference proteome</keyword>
<evidence type="ECO:0000313" key="1">
    <source>
        <dbReference type="EMBL" id="EDO25792.1"/>
    </source>
</evidence>